<dbReference type="InterPro" id="IPR003715">
    <property type="entry name" value="Poly_export_N"/>
</dbReference>
<dbReference type="Pfam" id="PF02563">
    <property type="entry name" value="Poly_export"/>
    <property type="match status" value="1"/>
</dbReference>
<evidence type="ECO:0000313" key="5">
    <source>
        <dbReference type="Proteomes" id="UP000503840"/>
    </source>
</evidence>
<dbReference type="Pfam" id="PF10531">
    <property type="entry name" value="SLBB"/>
    <property type="match status" value="1"/>
</dbReference>
<protein>
    <submittedName>
        <fullName evidence="4">Sugar ABC transporter substrate-binding protein</fullName>
    </submittedName>
</protein>
<dbReference type="InterPro" id="IPR019554">
    <property type="entry name" value="Soluble_ligand-bd"/>
</dbReference>
<feature type="domain" description="Soluble ligand binding" evidence="3">
    <location>
        <begin position="185"/>
        <end position="237"/>
    </location>
</feature>
<dbReference type="PANTHER" id="PTHR33619:SF3">
    <property type="entry name" value="POLYSACCHARIDE EXPORT PROTEIN GFCE-RELATED"/>
    <property type="match status" value="1"/>
</dbReference>
<dbReference type="PANTHER" id="PTHR33619">
    <property type="entry name" value="POLYSACCHARIDE EXPORT PROTEIN GFCE-RELATED"/>
    <property type="match status" value="1"/>
</dbReference>
<dbReference type="RefSeq" id="WP_174404869.1">
    <property type="nucleotide sequence ID" value="NZ_BLVO01000013.1"/>
</dbReference>
<dbReference type="AlphaFoldDB" id="A0A7J0BIY0"/>
<comment type="caution">
    <text evidence="4">The sequence shown here is derived from an EMBL/GenBank/DDBJ whole genome shotgun (WGS) entry which is preliminary data.</text>
</comment>
<keyword evidence="5" id="KW-1185">Reference proteome</keyword>
<dbReference type="Gene3D" id="3.10.560.10">
    <property type="entry name" value="Outer membrane lipoprotein wza domain like"/>
    <property type="match status" value="1"/>
</dbReference>
<sequence length="269" mass="29032">MKNAFVTIMFIVAMAVITASAYAGEYRLGSGDSLAINVWGEPDLTVQAAIRPDGVITMPGVGEVNAAEKTPSELQKVLVDKLKALVRNPIVTVTVLTFRNNSVVVHGQGVEPKVVPLDGRTTLLQLLSSIAPGNTADLKNAYVMRKDKKIVEGFEQLFLRGDTSGDIVLEPGDRVFIPYREDRFVFVLGAVQAPQAIPFYEGATILEVILQAGGFGKYADENDTVIVRKVGGKVSTIKVKGEDLIKRGDLEQNVGLVAGDYVIVREGLF</sequence>
<accession>A0A7J0BIY0</accession>
<dbReference type="Proteomes" id="UP000503840">
    <property type="component" value="Unassembled WGS sequence"/>
</dbReference>
<reference evidence="4 5" key="1">
    <citation type="submission" date="2020-05" db="EMBL/GenBank/DDBJ databases">
        <title>Draft genome sequence of Desulfovibrio sp. strain HN2T.</title>
        <authorList>
            <person name="Ueno A."/>
            <person name="Tamazawa S."/>
            <person name="Tamamura S."/>
            <person name="Murakami T."/>
            <person name="Kiyama T."/>
            <person name="Inomata H."/>
            <person name="Amano Y."/>
            <person name="Miyakawa K."/>
            <person name="Tamaki H."/>
            <person name="Naganuma T."/>
            <person name="Kaneko K."/>
        </authorList>
    </citation>
    <scope>NUCLEOTIDE SEQUENCE [LARGE SCALE GENOMIC DNA]</scope>
    <source>
        <strain evidence="4 5">HN2</strain>
    </source>
</reference>
<dbReference type="EMBL" id="BLVO01000013">
    <property type="protein sequence ID" value="GFM33191.1"/>
    <property type="molecule type" value="Genomic_DNA"/>
</dbReference>
<evidence type="ECO:0000259" key="3">
    <source>
        <dbReference type="Pfam" id="PF10531"/>
    </source>
</evidence>
<organism evidence="4 5">
    <name type="scientific">Desulfovibrio subterraneus</name>
    <dbReference type="NCBI Taxonomy" id="2718620"/>
    <lineage>
        <taxon>Bacteria</taxon>
        <taxon>Pseudomonadati</taxon>
        <taxon>Thermodesulfobacteriota</taxon>
        <taxon>Desulfovibrionia</taxon>
        <taxon>Desulfovibrionales</taxon>
        <taxon>Desulfovibrionaceae</taxon>
        <taxon>Desulfovibrio</taxon>
    </lineage>
</organism>
<dbReference type="InterPro" id="IPR049712">
    <property type="entry name" value="Poly_export"/>
</dbReference>
<evidence type="ECO:0000259" key="2">
    <source>
        <dbReference type="Pfam" id="PF02563"/>
    </source>
</evidence>
<evidence type="ECO:0000313" key="4">
    <source>
        <dbReference type="EMBL" id="GFM33191.1"/>
    </source>
</evidence>
<evidence type="ECO:0000256" key="1">
    <source>
        <dbReference type="ARBA" id="ARBA00022729"/>
    </source>
</evidence>
<gene>
    <name evidence="4" type="ORF">DSM101010T_15560</name>
</gene>
<feature type="domain" description="Polysaccharide export protein N-terminal" evidence="2">
    <location>
        <begin position="23"/>
        <end position="95"/>
    </location>
</feature>
<dbReference type="GO" id="GO:0015159">
    <property type="term" value="F:polysaccharide transmembrane transporter activity"/>
    <property type="evidence" value="ECO:0007669"/>
    <property type="project" value="InterPro"/>
</dbReference>
<keyword evidence="1" id="KW-0732">Signal</keyword>
<dbReference type="Gene3D" id="3.30.1950.10">
    <property type="entry name" value="wza like domain"/>
    <property type="match status" value="1"/>
</dbReference>
<name>A0A7J0BIY0_9BACT</name>
<proteinExistence type="predicted"/>